<sequence>MVKIKRAIISVSDKTGIVDFAKQLASMGVEIISTGGTYKLLNDSGVKVAEVSDVTGFPEMLDGRVKTLHPNIHAGLLARRDNPEHMKAIKEMKIKPIDMVVVNLYPFKQTVLKEGATFDDIVENIDIGGPSMIRAAAKNYKSVAVVTDPNQYEMVIGNMIAKDGELDEKILGRLMAQAFTVTANYDAMIAAKMNPILGKDMFPSSWPQPTEKMWDLRYGENPNQKAAYYADPFTTGVTIAKSKILHGKELSYNNIIDMDKAIDIVMDFERPTAVVMKHTNPCGLASDDTIAKAFRTAYDVDPLSAFGCVIALNRTCDVETAKMIHEYFVEVVVAPDFELGALEVLKLKKNIRLVETGMPMGPQYRVREMKTKRTQGGLLVQTDEDVPIDPKNLKVVTKRAPTEEEIHSLLFAWKLAKHVMSNAVVYVRGEHAVGIGAGQMSRVDSAKIASFKANEPTQGCVMASDAFFPFRDAVDAAAQAGITAIIQPGGSIRDQESIDAANEANIAMVFTGCRVFRHS</sequence>
<dbReference type="GO" id="GO:0006221">
    <property type="term" value="P:pyrimidine nucleotide biosynthetic process"/>
    <property type="evidence" value="ECO:0007669"/>
    <property type="project" value="UniProtKB-KW"/>
</dbReference>
<dbReference type="GO" id="GO:0006189">
    <property type="term" value="P:'de novo' IMP biosynthetic process"/>
    <property type="evidence" value="ECO:0007669"/>
    <property type="project" value="UniProtKB-UniPathway"/>
</dbReference>
<evidence type="ECO:0000256" key="3">
    <source>
        <dbReference type="ARBA" id="ARBA00007667"/>
    </source>
</evidence>
<dbReference type="EMBL" id="CP017686">
    <property type="protein sequence ID" value="AYQ54368.1"/>
    <property type="molecule type" value="Genomic_DNA"/>
</dbReference>
<evidence type="ECO:0000256" key="4">
    <source>
        <dbReference type="ARBA" id="ARBA00022679"/>
    </source>
</evidence>
<evidence type="ECO:0000256" key="10">
    <source>
        <dbReference type="ARBA" id="ARBA00050687"/>
    </source>
</evidence>
<dbReference type="InterPro" id="IPR011607">
    <property type="entry name" value="MGS-like_dom"/>
</dbReference>
<feature type="domain" description="MGS-like" evidence="11">
    <location>
        <begin position="1"/>
        <end position="147"/>
    </location>
</feature>
<dbReference type="GO" id="GO:0005829">
    <property type="term" value="C:cytosol"/>
    <property type="evidence" value="ECO:0007669"/>
    <property type="project" value="TreeGrafter"/>
</dbReference>
<accession>A0A3G3IFB2</accession>
<dbReference type="SMART" id="SM00798">
    <property type="entry name" value="AICARFT_IMPCHas"/>
    <property type="match status" value="1"/>
</dbReference>
<dbReference type="PANTHER" id="PTHR11692">
    <property type="entry name" value="BIFUNCTIONAL PURINE BIOSYNTHESIS PROTEIN PURH"/>
    <property type="match status" value="1"/>
</dbReference>
<dbReference type="PIRSF" id="PIRSF000414">
    <property type="entry name" value="AICARFT_IMPCHas"/>
    <property type="match status" value="1"/>
</dbReference>
<reference evidence="12 13" key="1">
    <citation type="submission" date="2016-10" db="EMBL/GenBank/DDBJ databases">
        <title>Complete genome of the TMA-utilizing, human hosted archaeon Methanomethylophilus alvus Gen. nov, sp. nov., strain Mx-05, derived from a pure culture.</title>
        <authorList>
            <person name="Brugere J.-F."/>
            <person name="Ben Hania W."/>
            <person name="Chaudhary P.P."/>
            <person name="Gaci N."/>
            <person name="Borrel G."/>
            <person name="Cao Van Tuat L."/>
            <person name="Fardeau M.-L."/>
            <person name="Harris H.M.B."/>
            <person name="O'Toole P.W."/>
            <person name="Ollivier B."/>
        </authorList>
    </citation>
    <scope>NUCLEOTIDE SEQUENCE [LARGE SCALE GENOMIC DNA]</scope>
    <source>
        <strain evidence="12 13">Mx-05</strain>
    </source>
</reference>
<evidence type="ECO:0000256" key="5">
    <source>
        <dbReference type="ARBA" id="ARBA00022755"/>
    </source>
</evidence>
<comment type="similarity">
    <text evidence="3">Belongs to the PurH family.</text>
</comment>
<keyword evidence="8" id="KW-0511">Multifunctional enzyme</keyword>
<dbReference type="SUPFAM" id="SSF52335">
    <property type="entry name" value="Methylglyoxal synthase-like"/>
    <property type="match status" value="1"/>
</dbReference>
<comment type="catalytic activity">
    <reaction evidence="10">
        <text>IMP + H2O = 5-formamido-1-(5-phospho-D-ribosyl)imidazole-4-carboxamide</text>
        <dbReference type="Rhea" id="RHEA:18445"/>
        <dbReference type="ChEBI" id="CHEBI:15377"/>
        <dbReference type="ChEBI" id="CHEBI:58053"/>
        <dbReference type="ChEBI" id="CHEBI:58467"/>
        <dbReference type="EC" id="3.5.4.10"/>
    </reaction>
</comment>
<keyword evidence="4 12" id="KW-0808">Transferase</keyword>
<dbReference type="NCBIfam" id="NF002049">
    <property type="entry name" value="PRK00881.1"/>
    <property type="match status" value="1"/>
</dbReference>
<dbReference type="Pfam" id="PF01808">
    <property type="entry name" value="AICARFT_IMPCHas"/>
    <property type="match status" value="1"/>
</dbReference>
<evidence type="ECO:0000256" key="2">
    <source>
        <dbReference type="ARBA" id="ARBA00004954"/>
    </source>
</evidence>
<dbReference type="UniPathway" id="UPA00074">
    <property type="reaction ID" value="UER00133"/>
</dbReference>
<dbReference type="NCBIfam" id="TIGR00355">
    <property type="entry name" value="purH"/>
    <property type="match status" value="1"/>
</dbReference>
<keyword evidence="5" id="KW-0658">Purine biosynthesis</keyword>
<evidence type="ECO:0000256" key="8">
    <source>
        <dbReference type="ARBA" id="ARBA00023268"/>
    </source>
</evidence>
<dbReference type="AlphaFoldDB" id="A0A3G3IFB2"/>
<dbReference type="GO" id="GO:0003937">
    <property type="term" value="F:IMP cyclohydrolase activity"/>
    <property type="evidence" value="ECO:0007669"/>
    <property type="project" value="UniProtKB-EC"/>
</dbReference>
<organism evidence="12 13">
    <name type="scientific">Methanomethylophilus alvi</name>
    <dbReference type="NCBI Taxonomy" id="1291540"/>
    <lineage>
        <taxon>Archaea</taxon>
        <taxon>Methanobacteriati</taxon>
        <taxon>Thermoplasmatota</taxon>
        <taxon>Thermoplasmata</taxon>
        <taxon>Methanomassiliicoccales</taxon>
        <taxon>Methanomethylophilaceae</taxon>
        <taxon>Methanomethylophilus</taxon>
    </lineage>
</organism>
<dbReference type="PANTHER" id="PTHR11692:SF0">
    <property type="entry name" value="BIFUNCTIONAL PURINE BIOSYNTHESIS PROTEIN ATIC"/>
    <property type="match status" value="1"/>
</dbReference>
<dbReference type="CDD" id="cd01421">
    <property type="entry name" value="IMPCH"/>
    <property type="match status" value="1"/>
</dbReference>
<evidence type="ECO:0000256" key="7">
    <source>
        <dbReference type="ARBA" id="ARBA00022975"/>
    </source>
</evidence>
<dbReference type="GO" id="GO:0004643">
    <property type="term" value="F:phosphoribosylaminoimidazolecarboxamide formyltransferase activity"/>
    <property type="evidence" value="ECO:0007669"/>
    <property type="project" value="UniProtKB-EC"/>
</dbReference>
<dbReference type="InterPro" id="IPR016193">
    <property type="entry name" value="Cytidine_deaminase-like"/>
</dbReference>
<comment type="pathway">
    <text evidence="2">Purine metabolism; IMP biosynthesis via de novo pathway; 5-formamido-1-(5-phospho-D-ribosyl)imidazole-4-carboxamide from 5-amino-1-(5-phospho-D-ribosyl)imidazole-4-carboxamide (10-formyl THF route): step 1/1.</text>
</comment>
<dbReference type="HAMAP" id="MF_00139">
    <property type="entry name" value="PurH"/>
    <property type="match status" value="1"/>
</dbReference>
<dbReference type="Gene3D" id="3.40.50.1380">
    <property type="entry name" value="Methylglyoxal synthase-like domain"/>
    <property type="match status" value="1"/>
</dbReference>
<protein>
    <submittedName>
        <fullName evidence="12">Bifunctional phosphoribosylaminoimidazolecarboxamide formyltransferase/IMP cyclohydrolase</fullName>
    </submittedName>
</protein>
<evidence type="ECO:0000256" key="1">
    <source>
        <dbReference type="ARBA" id="ARBA00004844"/>
    </source>
</evidence>
<evidence type="ECO:0000256" key="6">
    <source>
        <dbReference type="ARBA" id="ARBA00022801"/>
    </source>
</evidence>
<gene>
    <name evidence="12" type="ORF">BKD89_00840</name>
</gene>
<keyword evidence="6 12" id="KW-0378">Hydrolase</keyword>
<comment type="catalytic activity">
    <reaction evidence="9">
        <text>(6R)-10-formyltetrahydrofolate + 5-amino-1-(5-phospho-beta-D-ribosyl)imidazole-4-carboxamide = 5-formamido-1-(5-phospho-D-ribosyl)imidazole-4-carboxamide + (6S)-5,6,7,8-tetrahydrofolate</text>
        <dbReference type="Rhea" id="RHEA:22192"/>
        <dbReference type="ChEBI" id="CHEBI:57453"/>
        <dbReference type="ChEBI" id="CHEBI:58467"/>
        <dbReference type="ChEBI" id="CHEBI:58475"/>
        <dbReference type="ChEBI" id="CHEBI:195366"/>
        <dbReference type="EC" id="2.1.2.3"/>
    </reaction>
</comment>
<dbReference type="GeneID" id="41320971"/>
<evidence type="ECO:0000259" key="11">
    <source>
        <dbReference type="PROSITE" id="PS51855"/>
    </source>
</evidence>
<dbReference type="InterPro" id="IPR024051">
    <property type="entry name" value="AICAR_Tfase_dup_dom_sf"/>
</dbReference>
<dbReference type="Proteomes" id="UP000273278">
    <property type="component" value="Chromosome"/>
</dbReference>
<evidence type="ECO:0000313" key="13">
    <source>
        <dbReference type="Proteomes" id="UP000273278"/>
    </source>
</evidence>
<dbReference type="SMART" id="SM00851">
    <property type="entry name" value="MGS"/>
    <property type="match status" value="1"/>
</dbReference>
<comment type="pathway">
    <text evidence="1">Purine metabolism; IMP biosynthesis via de novo pathway; IMP from 5-formamido-1-(5-phospho-D-ribosyl)imidazole-4-carboxamide: step 1/1.</text>
</comment>
<dbReference type="PROSITE" id="PS51855">
    <property type="entry name" value="MGS"/>
    <property type="match status" value="1"/>
</dbReference>
<evidence type="ECO:0000313" key="12">
    <source>
        <dbReference type="EMBL" id="AYQ54368.1"/>
    </source>
</evidence>
<dbReference type="OMA" id="IKHNNPC"/>
<evidence type="ECO:0000256" key="9">
    <source>
        <dbReference type="ARBA" id="ARBA00050488"/>
    </source>
</evidence>
<proteinExistence type="inferred from homology"/>
<dbReference type="FunFam" id="3.40.50.1380:FF:000001">
    <property type="entry name" value="Bifunctional purine biosynthesis protein PurH"/>
    <property type="match status" value="1"/>
</dbReference>
<dbReference type="InterPro" id="IPR036914">
    <property type="entry name" value="MGS-like_dom_sf"/>
</dbReference>
<keyword evidence="7" id="KW-0665">Pyrimidine biosynthesis</keyword>
<dbReference type="SUPFAM" id="SSF53927">
    <property type="entry name" value="Cytidine deaminase-like"/>
    <property type="match status" value="1"/>
</dbReference>
<name>A0A3G3IFB2_9ARCH</name>
<dbReference type="RefSeq" id="WP_122892372.1">
    <property type="nucleotide sequence ID" value="NZ_CAYARL010000008.1"/>
</dbReference>
<dbReference type="FunFam" id="3.40.140.20:FF:000001">
    <property type="entry name" value="Bifunctional purine biosynthesis protein PurH"/>
    <property type="match status" value="1"/>
</dbReference>
<dbReference type="Gene3D" id="3.40.140.20">
    <property type="match status" value="2"/>
</dbReference>
<dbReference type="Pfam" id="PF02142">
    <property type="entry name" value="MGS"/>
    <property type="match status" value="1"/>
</dbReference>
<dbReference type="InterPro" id="IPR002695">
    <property type="entry name" value="PurH-like"/>
</dbReference>